<organism evidence="9 10">
    <name type="scientific">Luteimonas granuli</name>
    <dbReference type="NCBI Taxonomy" id="1176533"/>
    <lineage>
        <taxon>Bacteria</taxon>
        <taxon>Pseudomonadati</taxon>
        <taxon>Pseudomonadota</taxon>
        <taxon>Gammaproteobacteria</taxon>
        <taxon>Lysobacterales</taxon>
        <taxon>Lysobacteraceae</taxon>
        <taxon>Luteimonas</taxon>
    </lineage>
</organism>
<keyword evidence="4 8" id="KW-0812">Transmembrane</keyword>
<dbReference type="Proteomes" id="UP000316584">
    <property type="component" value="Chromosome"/>
</dbReference>
<reference evidence="9 10" key="1">
    <citation type="submission" date="2019-07" db="EMBL/GenBank/DDBJ databases">
        <title>Full genome sequence of Luteimonas sp. Gr-4.</title>
        <authorList>
            <person name="Im W.-T."/>
        </authorList>
    </citation>
    <scope>NUCLEOTIDE SEQUENCE [LARGE SCALE GENOMIC DNA]</scope>
    <source>
        <strain evidence="9 10">Gr-4</strain>
    </source>
</reference>
<gene>
    <name evidence="9" type="primary">chrA</name>
    <name evidence="9" type="ORF">FPZ22_03730</name>
</gene>
<dbReference type="KEGG" id="lug:FPZ22_03730"/>
<evidence type="ECO:0000256" key="3">
    <source>
        <dbReference type="ARBA" id="ARBA00022475"/>
    </source>
</evidence>
<dbReference type="PANTHER" id="PTHR33567">
    <property type="entry name" value="CHROMATE ION TRANSPORTER (EUROFUNG)"/>
    <property type="match status" value="1"/>
</dbReference>
<comment type="subcellular location">
    <subcellularLocation>
        <location evidence="1">Cell membrane</location>
        <topology evidence="1">Multi-pass membrane protein</topology>
    </subcellularLocation>
</comment>
<dbReference type="EMBL" id="CP042218">
    <property type="protein sequence ID" value="QDW66106.1"/>
    <property type="molecule type" value="Genomic_DNA"/>
</dbReference>
<dbReference type="OrthoDB" id="8969999at2"/>
<feature type="transmembrane region" description="Helical" evidence="8">
    <location>
        <begin position="350"/>
        <end position="371"/>
    </location>
</feature>
<accession>A0A518N2F1</accession>
<evidence type="ECO:0000313" key="10">
    <source>
        <dbReference type="Proteomes" id="UP000316584"/>
    </source>
</evidence>
<dbReference type="Pfam" id="PF02417">
    <property type="entry name" value="Chromate_transp"/>
    <property type="match status" value="2"/>
</dbReference>
<evidence type="ECO:0000256" key="7">
    <source>
        <dbReference type="SAM" id="MobiDB-lite"/>
    </source>
</evidence>
<feature type="transmembrane region" description="Helical" evidence="8">
    <location>
        <begin position="215"/>
        <end position="237"/>
    </location>
</feature>
<feature type="transmembrane region" description="Helical" evidence="8">
    <location>
        <begin position="103"/>
        <end position="128"/>
    </location>
</feature>
<feature type="transmembrane region" description="Helical" evidence="8">
    <location>
        <begin position="244"/>
        <end position="267"/>
    </location>
</feature>
<proteinExistence type="inferred from homology"/>
<evidence type="ECO:0000256" key="4">
    <source>
        <dbReference type="ARBA" id="ARBA00022692"/>
    </source>
</evidence>
<evidence type="ECO:0000256" key="8">
    <source>
        <dbReference type="SAM" id="Phobius"/>
    </source>
</evidence>
<comment type="similarity">
    <text evidence="2">Belongs to the chromate ion transporter (CHR) (TC 2.A.51) family.</text>
</comment>
<dbReference type="InterPro" id="IPR014047">
    <property type="entry name" value="Chr_Tranpt_l_chain"/>
</dbReference>
<feature type="region of interest" description="Disordered" evidence="7">
    <location>
        <begin position="1"/>
        <end position="27"/>
    </location>
</feature>
<evidence type="ECO:0000256" key="2">
    <source>
        <dbReference type="ARBA" id="ARBA00005262"/>
    </source>
</evidence>
<dbReference type="PANTHER" id="PTHR33567:SF3">
    <property type="entry name" value="CHROMATE ION TRANSPORTER (EUROFUNG)"/>
    <property type="match status" value="1"/>
</dbReference>
<keyword evidence="6 8" id="KW-0472">Membrane</keyword>
<keyword evidence="10" id="KW-1185">Reference proteome</keyword>
<dbReference type="NCBIfam" id="TIGR00937">
    <property type="entry name" value="2A51"/>
    <property type="match status" value="1"/>
</dbReference>
<name>A0A518N2F1_9GAMM</name>
<dbReference type="PIRSF" id="PIRSF004810">
    <property type="entry name" value="ChrA"/>
    <property type="match status" value="1"/>
</dbReference>
<feature type="transmembrane region" description="Helical" evidence="8">
    <location>
        <begin position="386"/>
        <end position="410"/>
    </location>
</feature>
<feature type="transmembrane region" description="Helical" evidence="8">
    <location>
        <begin position="316"/>
        <end position="338"/>
    </location>
</feature>
<keyword evidence="3" id="KW-1003">Cell membrane</keyword>
<feature type="transmembrane region" description="Helical" evidence="8">
    <location>
        <begin position="134"/>
        <end position="154"/>
    </location>
</feature>
<dbReference type="InterPro" id="IPR003370">
    <property type="entry name" value="Chromate_transpt"/>
</dbReference>
<evidence type="ECO:0000256" key="5">
    <source>
        <dbReference type="ARBA" id="ARBA00022989"/>
    </source>
</evidence>
<dbReference type="RefSeq" id="WP_144890478.1">
    <property type="nucleotide sequence ID" value="NZ_CP042218.1"/>
</dbReference>
<evidence type="ECO:0000256" key="6">
    <source>
        <dbReference type="ARBA" id="ARBA00023136"/>
    </source>
</evidence>
<protein>
    <submittedName>
        <fullName evidence="9">Chromate efflux transporter</fullName>
    </submittedName>
</protein>
<sequence length="420" mass="42800">MSGTDARPGDPHELHAAPDSGSSGRPEGGSAEIFRAFLKLGLTSFGGPVAHLGYLRDEFVQRRGWLDEAHFAQLLAVCQFLPGPASSQMGFAIGLFRGGWRGALAAFAAFTLPSALLMSGFAALAPYLGHGTGAAAVHGLKLVAVVVVAHSLIGMMRQLTPDLPRALIAIGTVALILSAGNAWMQLIAIALGGVLGLRLCRDVRMPAAATFPVRLGVRAAGGFLAVFLAGLGAALWLPTSATPTIAAVAGAFYQAGALVFGGGHVVLPLLQHTVVDAGWVGSDTFLAGYGAAQALPGPMFSVAAFLGAEVPLGVPAVVGAVVALLAIFLPGFLLLLAALPVWARLARHRLAASAMAGTNAAVVGLLAAAFYDPVWTGGMRAPADAAIAAIGFVLLVSARISALWIVFWCVGAKVAMHLMG</sequence>
<dbReference type="AlphaFoldDB" id="A0A518N2F1"/>
<evidence type="ECO:0000313" key="9">
    <source>
        <dbReference type="EMBL" id="QDW66106.1"/>
    </source>
</evidence>
<dbReference type="GO" id="GO:0005886">
    <property type="term" value="C:plasma membrane"/>
    <property type="evidence" value="ECO:0007669"/>
    <property type="project" value="UniProtKB-SubCell"/>
</dbReference>
<feature type="transmembrane region" description="Helical" evidence="8">
    <location>
        <begin position="166"/>
        <end position="195"/>
    </location>
</feature>
<keyword evidence="5 8" id="KW-1133">Transmembrane helix</keyword>
<evidence type="ECO:0000256" key="1">
    <source>
        <dbReference type="ARBA" id="ARBA00004651"/>
    </source>
</evidence>
<dbReference type="GO" id="GO:0015109">
    <property type="term" value="F:chromate transmembrane transporter activity"/>
    <property type="evidence" value="ECO:0007669"/>
    <property type="project" value="InterPro"/>
</dbReference>
<feature type="compositionally biased region" description="Basic and acidic residues" evidence="7">
    <location>
        <begin position="7"/>
        <end position="16"/>
    </location>
</feature>